<feature type="domain" description="Class II aldolase/adducin N-terminal" evidence="2">
    <location>
        <begin position="21"/>
        <end position="201"/>
    </location>
</feature>
<comment type="similarity">
    <text evidence="1">Belongs to the aldolase class II family.</text>
</comment>
<accession>A0A7C9RDA6</accession>
<dbReference type="Proteomes" id="UP000480266">
    <property type="component" value="Unassembled WGS sequence"/>
</dbReference>
<dbReference type="GO" id="GO:0051015">
    <property type="term" value="F:actin filament binding"/>
    <property type="evidence" value="ECO:0007669"/>
    <property type="project" value="TreeGrafter"/>
</dbReference>
<dbReference type="GO" id="GO:0005856">
    <property type="term" value="C:cytoskeleton"/>
    <property type="evidence" value="ECO:0007669"/>
    <property type="project" value="TreeGrafter"/>
</dbReference>
<sequence length="260" mass="29243">MNRHVKPKLSQISSEERHAREQLAAFYRICDRFGWTELIYNHITARVPGPERHFLINQFGLMYNEITASNLVKIDVDGNVVDGSDAKVNAPGFTIHSAIHMAHEDAHYIVHTHTTEGVTVACADGGLSPHSFYGAQLYGEVAYHDFEGISVDLSERERLVKSLGNKNVMILRHHGLLTCGETAAAAFFRRYMLQRACEVQVHTLQMGKELRHLPEAVLKRTVQQSQTAVAKGFDEKHAFGQDTYDALIRQLDAEGSTFRQ</sequence>
<protein>
    <submittedName>
        <fullName evidence="3">Class II aldolase/adducin family protein</fullName>
    </submittedName>
</protein>
<evidence type="ECO:0000259" key="2">
    <source>
        <dbReference type="SMART" id="SM01007"/>
    </source>
</evidence>
<organism evidence="3 4">
    <name type="scientific">Candidatus Afipia apatlaquensis</name>
    <dbReference type="NCBI Taxonomy" id="2712852"/>
    <lineage>
        <taxon>Bacteria</taxon>
        <taxon>Pseudomonadati</taxon>
        <taxon>Pseudomonadota</taxon>
        <taxon>Alphaproteobacteria</taxon>
        <taxon>Hyphomicrobiales</taxon>
        <taxon>Nitrobacteraceae</taxon>
        <taxon>Afipia</taxon>
    </lineage>
</organism>
<dbReference type="InterPro" id="IPR036409">
    <property type="entry name" value="Aldolase_II/adducin_N_sf"/>
</dbReference>
<comment type="caution">
    <text evidence="3">The sequence shown here is derived from an EMBL/GenBank/DDBJ whole genome shotgun (WGS) entry which is preliminary data.</text>
</comment>
<name>A0A7C9RDA6_9BRAD</name>
<dbReference type="Gene3D" id="3.40.225.10">
    <property type="entry name" value="Class II aldolase/adducin N-terminal domain"/>
    <property type="match status" value="1"/>
</dbReference>
<proteinExistence type="inferred from homology"/>
<dbReference type="EMBL" id="JAAMRR010000085">
    <property type="protein sequence ID" value="NGX93980.1"/>
    <property type="molecule type" value="Genomic_DNA"/>
</dbReference>
<dbReference type="PANTHER" id="PTHR10672">
    <property type="entry name" value="ADDUCIN"/>
    <property type="match status" value="1"/>
</dbReference>
<reference evidence="3" key="1">
    <citation type="submission" date="2020-02" db="EMBL/GenBank/DDBJ databases">
        <title>Draft genome sequence of Candidatus Afipia apatlaquensis IBT-C3, a potential strain for decolorization of textile dyes.</title>
        <authorList>
            <person name="Sanchez-Reyes A."/>
            <person name="Breton-Deval L."/>
            <person name="Mangelson H."/>
            <person name="Sanchez-Flores A."/>
        </authorList>
    </citation>
    <scope>NUCLEOTIDE SEQUENCE [LARGE SCALE GENOMIC DNA]</scope>
    <source>
        <strain evidence="3">IBT-C3</strain>
    </source>
</reference>
<dbReference type="NCBIfam" id="NF005451">
    <property type="entry name" value="PRK07044.1"/>
    <property type="match status" value="1"/>
</dbReference>
<dbReference type="SUPFAM" id="SSF53639">
    <property type="entry name" value="AraD/HMP-PK domain-like"/>
    <property type="match status" value="1"/>
</dbReference>
<evidence type="ECO:0000256" key="1">
    <source>
        <dbReference type="ARBA" id="ARBA00037961"/>
    </source>
</evidence>
<gene>
    <name evidence="3" type="ORF">G4V63_01605</name>
</gene>
<dbReference type="SMART" id="SM01007">
    <property type="entry name" value="Aldolase_II"/>
    <property type="match status" value="1"/>
</dbReference>
<dbReference type="InterPro" id="IPR051017">
    <property type="entry name" value="Aldolase-II_Adducin_sf"/>
</dbReference>
<dbReference type="Pfam" id="PF00596">
    <property type="entry name" value="Aldolase_II"/>
    <property type="match status" value="1"/>
</dbReference>
<keyword evidence="4" id="KW-1185">Reference proteome</keyword>
<dbReference type="PANTHER" id="PTHR10672:SF3">
    <property type="entry name" value="PROTEIN HU-LI TAI SHAO"/>
    <property type="match status" value="1"/>
</dbReference>
<dbReference type="AlphaFoldDB" id="A0A7C9RDA6"/>
<dbReference type="InterPro" id="IPR001303">
    <property type="entry name" value="Aldolase_II/adducin_N"/>
</dbReference>
<evidence type="ECO:0000313" key="3">
    <source>
        <dbReference type="EMBL" id="NGX93980.1"/>
    </source>
</evidence>
<evidence type="ECO:0000313" key="4">
    <source>
        <dbReference type="Proteomes" id="UP000480266"/>
    </source>
</evidence>